<dbReference type="OrthoDB" id="1523165at2"/>
<dbReference type="AlphaFoldDB" id="A0A521B5Y1"/>
<sequence length="377" mass="42471">MNNPKIRGLITVQFVLILAIGVACGSKEEYSPIVKEDGLIQNPAQGFLQDENPPVEFELIDTFDLSGIDDPVIGDISYLQIDAEGNFYFIDRRSNKLVSTDSEGNLRWTTGQGGNGPGDFENPFGLELHQEKLFVANIMGTRLDAFDKEGNFIKSYDMPKDIRYAMLRGIRDDGLILMQSANFGTVGAMAHVMELTDSLRVRQNVNIKETEDEKYSMATVMGSLKMQDEGFVYSFNTRYAHQFYDYEGNLKLEVQRDFDGVVGPGIYAEGGRVSLYGLGEISSPVYLDNGQYLVQVRYPVNIDDPNEYARRAATGETAEPVYEIFMDVYSADHELLYTFDDSKFVEELGGLTVRDQEGFYYSVFGDGLMIKKFRVEM</sequence>
<evidence type="ECO:0000313" key="1">
    <source>
        <dbReference type="EMBL" id="SMO42475.1"/>
    </source>
</evidence>
<proteinExistence type="predicted"/>
<keyword evidence="2" id="KW-1185">Reference proteome</keyword>
<dbReference type="InterPro" id="IPR011042">
    <property type="entry name" value="6-blade_b-propeller_TolB-like"/>
</dbReference>
<dbReference type="RefSeq" id="WP_142453067.1">
    <property type="nucleotide sequence ID" value="NZ_FXTP01000002.1"/>
</dbReference>
<protein>
    <recommendedName>
        <fullName evidence="3">6-bladed beta-propeller protein</fullName>
    </recommendedName>
</protein>
<name>A0A521B5Y1_9BACT</name>
<dbReference type="Gene3D" id="2.120.10.30">
    <property type="entry name" value="TolB, C-terminal domain"/>
    <property type="match status" value="1"/>
</dbReference>
<dbReference type="PROSITE" id="PS51257">
    <property type="entry name" value="PROKAR_LIPOPROTEIN"/>
    <property type="match status" value="1"/>
</dbReference>
<dbReference type="SUPFAM" id="SSF63829">
    <property type="entry name" value="Calcium-dependent phosphotriesterase"/>
    <property type="match status" value="1"/>
</dbReference>
<organism evidence="1 2">
    <name type="scientific">Gracilimonas mengyeensis</name>
    <dbReference type="NCBI Taxonomy" id="1302730"/>
    <lineage>
        <taxon>Bacteria</taxon>
        <taxon>Pseudomonadati</taxon>
        <taxon>Balneolota</taxon>
        <taxon>Balneolia</taxon>
        <taxon>Balneolales</taxon>
        <taxon>Balneolaceae</taxon>
        <taxon>Gracilimonas</taxon>
    </lineage>
</organism>
<reference evidence="1 2" key="1">
    <citation type="submission" date="2017-05" db="EMBL/GenBank/DDBJ databases">
        <authorList>
            <person name="Varghese N."/>
            <person name="Submissions S."/>
        </authorList>
    </citation>
    <scope>NUCLEOTIDE SEQUENCE [LARGE SCALE GENOMIC DNA]</scope>
    <source>
        <strain evidence="1 2">DSM 21985</strain>
    </source>
</reference>
<accession>A0A521B5Y1</accession>
<dbReference type="Proteomes" id="UP000317557">
    <property type="component" value="Unassembled WGS sequence"/>
</dbReference>
<dbReference type="EMBL" id="FXTP01000002">
    <property type="protein sequence ID" value="SMO42475.1"/>
    <property type="molecule type" value="Genomic_DNA"/>
</dbReference>
<gene>
    <name evidence="1" type="ORF">SAMN06265219_10243</name>
</gene>
<evidence type="ECO:0008006" key="3">
    <source>
        <dbReference type="Google" id="ProtNLM"/>
    </source>
</evidence>
<evidence type="ECO:0000313" key="2">
    <source>
        <dbReference type="Proteomes" id="UP000317557"/>
    </source>
</evidence>